<sequence length="437" mass="49643">MLVYSFYLICGSLCCYIACMFLLPNKLLLGQKITIFAYILLVSCFLEQSIGQMISLVSVTGIMLLLTVFTHGDLLCLICSLTGYLYAVAFNYLFQWAFNSVFHVSTENWFSHEKLAIGFSVFYCIFCGVTTKLLGNFLHLRLKENELLHERRLMSGLFAYLVVLTSLFILNISYGGALGYSYGVIALSGIIFLSLFLLTVFLLLEIYEKALQIQQKKSQLAQFENLQLYTNKIEESYGAMRRFKHDYLNILTTLELFIKEDDLPGLKEYYFNKILSARHGLAASDTKLESLSRIENTELKSLVSSKLIYSMELGIHTDIEVKEPVGELFIDSLDLARVLGIFLDNAIEAALETDEKGLRFCMVYTDDVLKVIIQNTSKPLTVSIYDLNQQGISGKGENRGIGLFNAEKLLAGYSNVVWDTVYEKPWFSQRLMITRCN</sequence>
<feature type="transmembrane region" description="Helical" evidence="1">
    <location>
        <begin position="35"/>
        <end position="67"/>
    </location>
</feature>
<organism evidence="3 4">
    <name type="scientific">Hungatella hathewayi</name>
    <dbReference type="NCBI Taxonomy" id="154046"/>
    <lineage>
        <taxon>Bacteria</taxon>
        <taxon>Bacillati</taxon>
        <taxon>Bacillota</taxon>
        <taxon>Clostridia</taxon>
        <taxon>Lachnospirales</taxon>
        <taxon>Lachnospiraceae</taxon>
        <taxon>Hungatella</taxon>
    </lineage>
</organism>
<dbReference type="Pfam" id="PF14501">
    <property type="entry name" value="HATPase_c_5"/>
    <property type="match status" value="1"/>
</dbReference>
<evidence type="ECO:0000313" key="3">
    <source>
        <dbReference type="EMBL" id="CUN82703.1"/>
    </source>
</evidence>
<dbReference type="EC" id="2.7.13.3" evidence="3"/>
<dbReference type="GO" id="GO:0004673">
    <property type="term" value="F:protein histidine kinase activity"/>
    <property type="evidence" value="ECO:0007669"/>
    <property type="project" value="UniProtKB-EC"/>
</dbReference>
<feature type="transmembrane region" description="Helical" evidence="1">
    <location>
        <begin position="180"/>
        <end position="207"/>
    </location>
</feature>
<dbReference type="GO" id="GO:0042802">
    <property type="term" value="F:identical protein binding"/>
    <property type="evidence" value="ECO:0007669"/>
    <property type="project" value="TreeGrafter"/>
</dbReference>
<dbReference type="RefSeq" id="WP_055653443.1">
    <property type="nucleotide sequence ID" value="NZ_CABIXC010000002.1"/>
</dbReference>
<feature type="transmembrane region" description="Helical" evidence="1">
    <location>
        <begin position="115"/>
        <end position="135"/>
    </location>
</feature>
<name>A0A174A3I3_9FIRM</name>
<dbReference type="AlphaFoldDB" id="A0A174A3I3"/>
<evidence type="ECO:0000256" key="1">
    <source>
        <dbReference type="SAM" id="Phobius"/>
    </source>
</evidence>
<evidence type="ECO:0000313" key="4">
    <source>
        <dbReference type="Proteomes" id="UP000095651"/>
    </source>
</evidence>
<dbReference type="Proteomes" id="UP000095651">
    <property type="component" value="Unassembled WGS sequence"/>
</dbReference>
<dbReference type="Gene3D" id="3.30.565.10">
    <property type="entry name" value="Histidine kinase-like ATPase, C-terminal domain"/>
    <property type="match status" value="1"/>
</dbReference>
<keyword evidence="1" id="KW-0812">Transmembrane</keyword>
<reference evidence="3 4" key="1">
    <citation type="submission" date="2015-09" db="EMBL/GenBank/DDBJ databases">
        <authorList>
            <consortium name="Pathogen Informatics"/>
        </authorList>
    </citation>
    <scope>NUCLEOTIDE SEQUENCE [LARGE SCALE GENOMIC DNA]</scope>
    <source>
        <strain evidence="3 4">2789STDY5608850</strain>
    </source>
</reference>
<protein>
    <submittedName>
        <fullName evidence="3">Signal transduction protein with a C-terminal ATPase domain</fullName>
        <ecNumber evidence="3">2.7.13.3</ecNumber>
    </submittedName>
</protein>
<feature type="transmembrane region" description="Helical" evidence="1">
    <location>
        <begin position="74"/>
        <end position="95"/>
    </location>
</feature>
<keyword evidence="1" id="KW-0472">Membrane</keyword>
<dbReference type="PANTHER" id="PTHR40448:SF1">
    <property type="entry name" value="TWO-COMPONENT SENSOR HISTIDINE KINASE"/>
    <property type="match status" value="1"/>
</dbReference>
<dbReference type="InterPro" id="IPR036890">
    <property type="entry name" value="HATPase_C_sf"/>
</dbReference>
<dbReference type="InterPro" id="IPR032834">
    <property type="entry name" value="NatK-like_C"/>
</dbReference>
<keyword evidence="1" id="KW-1133">Transmembrane helix</keyword>
<accession>A0A174A3I3</accession>
<keyword evidence="3" id="KW-0808">Transferase</keyword>
<dbReference type="PANTHER" id="PTHR40448">
    <property type="entry name" value="TWO-COMPONENT SENSOR HISTIDINE KINASE"/>
    <property type="match status" value="1"/>
</dbReference>
<gene>
    <name evidence="3" type="primary">dpiB_1</name>
    <name evidence="3" type="ORF">ERS852407_01198</name>
</gene>
<dbReference type="EMBL" id="CYZE01000002">
    <property type="protein sequence ID" value="CUN82703.1"/>
    <property type="molecule type" value="Genomic_DNA"/>
</dbReference>
<dbReference type="SUPFAM" id="SSF55874">
    <property type="entry name" value="ATPase domain of HSP90 chaperone/DNA topoisomerase II/histidine kinase"/>
    <property type="match status" value="1"/>
</dbReference>
<feature type="transmembrane region" description="Helical" evidence="1">
    <location>
        <begin position="5"/>
        <end position="23"/>
    </location>
</feature>
<proteinExistence type="predicted"/>
<evidence type="ECO:0000259" key="2">
    <source>
        <dbReference type="Pfam" id="PF14501"/>
    </source>
</evidence>
<feature type="transmembrane region" description="Helical" evidence="1">
    <location>
        <begin position="156"/>
        <end position="174"/>
    </location>
</feature>
<feature type="domain" description="Sensor histidine kinase NatK-like C-terminal" evidence="2">
    <location>
        <begin position="332"/>
        <end position="433"/>
    </location>
</feature>